<keyword evidence="11" id="KW-0407">Ion channel</keyword>
<keyword evidence="3" id="KW-0813">Transport</keyword>
<evidence type="ECO:0000256" key="12">
    <source>
        <dbReference type="ARBA" id="ARBA00034430"/>
    </source>
</evidence>
<feature type="transmembrane region" description="Helical" evidence="13">
    <location>
        <begin position="53"/>
        <end position="76"/>
    </location>
</feature>
<evidence type="ECO:0000256" key="10">
    <source>
        <dbReference type="ARBA" id="ARBA00023136"/>
    </source>
</evidence>
<keyword evidence="9" id="KW-0406">Ion transport</keyword>
<protein>
    <submittedName>
        <fullName evidence="14">TMEM175 family protein</fullName>
    </submittedName>
</protein>
<keyword evidence="10 13" id="KW-0472">Membrane</keyword>
<sequence length="201" mass="23472">MKEKNLELERLVFFSDAVVAIAITILVFNLKLIGDEGKHITFTDLWQTWPKVLAFFLSFFIIALFWKLHHQFFFYIRTIDEMLLWNNICWLLFLVLLPFSTTLIATHFTDSAAMVAYCANVLLINVFQNNIWDYAAKRPELLTPGIDERLTKFYRRVCNVAMINSVISLAIAFFFPVVGFIILVVRLPALMFSERLFKAMK</sequence>
<keyword evidence="5 13" id="KW-0812">Transmembrane</keyword>
<keyword evidence="4" id="KW-0633">Potassium transport</keyword>
<accession>A0ABW6AQ52</accession>
<evidence type="ECO:0000256" key="6">
    <source>
        <dbReference type="ARBA" id="ARBA00022826"/>
    </source>
</evidence>
<feature type="transmembrane region" description="Helical" evidence="13">
    <location>
        <begin position="88"/>
        <end position="108"/>
    </location>
</feature>
<feature type="transmembrane region" description="Helical" evidence="13">
    <location>
        <begin position="114"/>
        <end position="136"/>
    </location>
</feature>
<evidence type="ECO:0000256" key="4">
    <source>
        <dbReference type="ARBA" id="ARBA00022538"/>
    </source>
</evidence>
<keyword evidence="15" id="KW-1185">Reference proteome</keyword>
<dbReference type="RefSeq" id="WP_381507408.1">
    <property type="nucleotide sequence ID" value="NZ_JBHUOM010000027.1"/>
</dbReference>
<reference evidence="15" key="1">
    <citation type="journal article" date="2019" name="Int. J. Syst. Evol. Microbiol.">
        <title>The Global Catalogue of Microorganisms (GCM) 10K type strain sequencing project: providing services to taxonomists for standard genome sequencing and annotation.</title>
        <authorList>
            <consortium name="The Broad Institute Genomics Platform"/>
            <consortium name="The Broad Institute Genome Sequencing Center for Infectious Disease"/>
            <person name="Wu L."/>
            <person name="Ma J."/>
        </authorList>
    </citation>
    <scope>NUCLEOTIDE SEQUENCE [LARGE SCALE GENOMIC DNA]</scope>
    <source>
        <strain evidence="15">KCTC 52490</strain>
    </source>
</reference>
<name>A0ABW6AQ52_9BACT</name>
<evidence type="ECO:0000256" key="2">
    <source>
        <dbReference type="ARBA" id="ARBA00006920"/>
    </source>
</evidence>
<dbReference type="Proteomes" id="UP001597512">
    <property type="component" value="Unassembled WGS sequence"/>
</dbReference>
<comment type="catalytic activity">
    <reaction evidence="12">
        <text>K(+)(in) = K(+)(out)</text>
        <dbReference type="Rhea" id="RHEA:29463"/>
        <dbReference type="ChEBI" id="CHEBI:29103"/>
    </reaction>
</comment>
<keyword evidence="6" id="KW-0631">Potassium channel</keyword>
<evidence type="ECO:0000256" key="9">
    <source>
        <dbReference type="ARBA" id="ARBA00023065"/>
    </source>
</evidence>
<comment type="subcellular location">
    <subcellularLocation>
        <location evidence="1">Membrane</location>
        <topology evidence="1">Multi-pass membrane protein</topology>
    </subcellularLocation>
</comment>
<dbReference type="PANTHER" id="PTHR31462">
    <property type="entry name" value="ENDOSOMAL/LYSOSOMAL POTASSIUM CHANNEL TMEM175"/>
    <property type="match status" value="1"/>
</dbReference>
<comment type="caution">
    <text evidence="14">The sequence shown here is derived from an EMBL/GenBank/DDBJ whole genome shotgun (WGS) entry which is preliminary data.</text>
</comment>
<dbReference type="PANTHER" id="PTHR31462:SF5">
    <property type="entry name" value="ENDOSOMAL_LYSOSOMAL PROTON CHANNEL TMEM175"/>
    <property type="match status" value="1"/>
</dbReference>
<dbReference type="EMBL" id="JBHUOM010000027">
    <property type="protein sequence ID" value="MFD2937406.1"/>
    <property type="molecule type" value="Genomic_DNA"/>
</dbReference>
<keyword evidence="7" id="KW-0630">Potassium</keyword>
<feature type="transmembrane region" description="Helical" evidence="13">
    <location>
        <begin position="12"/>
        <end position="33"/>
    </location>
</feature>
<organism evidence="14 15">
    <name type="scientific">Spirosoma flavum</name>
    <dbReference type="NCBI Taxonomy" id="2048557"/>
    <lineage>
        <taxon>Bacteria</taxon>
        <taxon>Pseudomonadati</taxon>
        <taxon>Bacteroidota</taxon>
        <taxon>Cytophagia</taxon>
        <taxon>Cytophagales</taxon>
        <taxon>Cytophagaceae</taxon>
        <taxon>Spirosoma</taxon>
    </lineage>
</organism>
<dbReference type="InterPro" id="IPR010617">
    <property type="entry name" value="TMEM175-like"/>
</dbReference>
<evidence type="ECO:0000256" key="8">
    <source>
        <dbReference type="ARBA" id="ARBA00022989"/>
    </source>
</evidence>
<proteinExistence type="inferred from homology"/>
<evidence type="ECO:0000313" key="15">
    <source>
        <dbReference type="Proteomes" id="UP001597512"/>
    </source>
</evidence>
<feature type="transmembrane region" description="Helical" evidence="13">
    <location>
        <begin position="157"/>
        <end position="185"/>
    </location>
</feature>
<comment type="similarity">
    <text evidence="2">Belongs to the TMEM175 family.</text>
</comment>
<evidence type="ECO:0000256" key="11">
    <source>
        <dbReference type="ARBA" id="ARBA00023303"/>
    </source>
</evidence>
<gene>
    <name evidence="14" type="ORF">ACFS25_26775</name>
</gene>
<evidence type="ECO:0000313" key="14">
    <source>
        <dbReference type="EMBL" id="MFD2937406.1"/>
    </source>
</evidence>
<evidence type="ECO:0000256" key="13">
    <source>
        <dbReference type="SAM" id="Phobius"/>
    </source>
</evidence>
<evidence type="ECO:0000256" key="5">
    <source>
        <dbReference type="ARBA" id="ARBA00022692"/>
    </source>
</evidence>
<evidence type="ECO:0000256" key="7">
    <source>
        <dbReference type="ARBA" id="ARBA00022958"/>
    </source>
</evidence>
<evidence type="ECO:0000256" key="1">
    <source>
        <dbReference type="ARBA" id="ARBA00004141"/>
    </source>
</evidence>
<dbReference type="Pfam" id="PF06736">
    <property type="entry name" value="TMEM175"/>
    <property type="match status" value="1"/>
</dbReference>
<keyword evidence="8 13" id="KW-1133">Transmembrane helix</keyword>
<evidence type="ECO:0000256" key="3">
    <source>
        <dbReference type="ARBA" id="ARBA00022448"/>
    </source>
</evidence>